<dbReference type="InterPro" id="IPR036388">
    <property type="entry name" value="WH-like_DNA-bd_sf"/>
</dbReference>
<keyword evidence="7" id="KW-0804">Transcription</keyword>
<feature type="modified residue" description="4-aspartylphosphate" evidence="8">
    <location>
        <position position="69"/>
    </location>
</feature>
<dbReference type="InterPro" id="IPR016032">
    <property type="entry name" value="Sig_transdc_resp-reg_C-effctor"/>
</dbReference>
<feature type="domain" description="OmpR/PhoB-type" evidence="11">
    <location>
        <begin position="146"/>
        <end position="244"/>
    </location>
</feature>
<dbReference type="PANTHER" id="PTHR48111:SF39">
    <property type="entry name" value="TRANSCRIPTIONAL REGULATORY PROTEIN CPXR"/>
    <property type="match status" value="1"/>
</dbReference>
<sequence>MGGTAVQDVEMPSANLPQPSILVIEDDHALNGQIAQLLGSRGYHTHQCFEGESGLLSAVSHRFDLILLDVLLPKLNGFEILNRLRKTHQTPVMMLTACGAEEERITGYSRGADDYVPKPFNFTELVLRIEALLRRSRGSHDTRSDLDTMEVGKLRLDRTSLSVVYGDVDVSLTQIQFRLLWVLVLHQGEALSKPYLYQVVLEKEFSRYDRSLDMHLSRVRRKLVNAGMAADRLQTVHGKGYCFL</sequence>
<name>A0ABY1FNN9_9GAMM</name>
<feature type="domain" description="Response regulatory" evidence="10">
    <location>
        <begin position="20"/>
        <end position="133"/>
    </location>
</feature>
<dbReference type="PROSITE" id="PS51755">
    <property type="entry name" value="OMPR_PHOB"/>
    <property type="match status" value="1"/>
</dbReference>
<dbReference type="InterPro" id="IPR039420">
    <property type="entry name" value="WalR-like"/>
</dbReference>
<evidence type="ECO:0000256" key="5">
    <source>
        <dbReference type="ARBA" id="ARBA00023015"/>
    </source>
</evidence>
<evidence type="ECO:0000256" key="1">
    <source>
        <dbReference type="ARBA" id="ARBA00004496"/>
    </source>
</evidence>
<dbReference type="SUPFAM" id="SSF46894">
    <property type="entry name" value="C-terminal effector domain of the bipartite response regulators"/>
    <property type="match status" value="1"/>
</dbReference>
<dbReference type="Gene3D" id="1.10.10.10">
    <property type="entry name" value="Winged helix-like DNA-binding domain superfamily/Winged helix DNA-binding domain"/>
    <property type="match status" value="1"/>
</dbReference>
<evidence type="ECO:0000256" key="8">
    <source>
        <dbReference type="PROSITE-ProRule" id="PRU00169"/>
    </source>
</evidence>
<organism evidence="12 13">
    <name type="scientific">Marinobacter salarius</name>
    <dbReference type="NCBI Taxonomy" id="1420917"/>
    <lineage>
        <taxon>Bacteria</taxon>
        <taxon>Pseudomonadati</taxon>
        <taxon>Pseudomonadota</taxon>
        <taxon>Gammaproteobacteria</taxon>
        <taxon>Pseudomonadales</taxon>
        <taxon>Marinobacteraceae</taxon>
        <taxon>Marinobacter</taxon>
    </lineage>
</organism>
<reference evidence="12 13" key="1">
    <citation type="submission" date="2016-10" db="EMBL/GenBank/DDBJ databases">
        <authorList>
            <person name="Varghese N."/>
            <person name="Submissions S."/>
        </authorList>
    </citation>
    <scope>NUCLEOTIDE SEQUENCE [LARGE SCALE GENOMIC DNA]</scope>
    <source>
        <strain evidence="12 13">DSM 26291</strain>
    </source>
</reference>
<evidence type="ECO:0000313" key="13">
    <source>
        <dbReference type="Proteomes" id="UP000199211"/>
    </source>
</evidence>
<dbReference type="PROSITE" id="PS50110">
    <property type="entry name" value="RESPONSE_REGULATORY"/>
    <property type="match status" value="1"/>
</dbReference>
<accession>A0ABY1FNN9</accession>
<dbReference type="Gene3D" id="6.10.250.690">
    <property type="match status" value="1"/>
</dbReference>
<dbReference type="RefSeq" id="WP_228301367.1">
    <property type="nucleotide sequence ID" value="NZ_FOTV01000008.1"/>
</dbReference>
<keyword evidence="6 9" id="KW-0238">DNA-binding</keyword>
<dbReference type="Proteomes" id="UP000199211">
    <property type="component" value="Unassembled WGS sequence"/>
</dbReference>
<dbReference type="SMART" id="SM00448">
    <property type="entry name" value="REC"/>
    <property type="match status" value="1"/>
</dbReference>
<evidence type="ECO:0000259" key="10">
    <source>
        <dbReference type="PROSITE" id="PS50110"/>
    </source>
</evidence>
<dbReference type="SUPFAM" id="SSF52172">
    <property type="entry name" value="CheY-like"/>
    <property type="match status" value="1"/>
</dbReference>
<evidence type="ECO:0000256" key="4">
    <source>
        <dbReference type="ARBA" id="ARBA00023012"/>
    </source>
</evidence>
<keyword evidence="13" id="KW-1185">Reference proteome</keyword>
<dbReference type="SMART" id="SM00862">
    <property type="entry name" value="Trans_reg_C"/>
    <property type="match status" value="1"/>
</dbReference>
<dbReference type="Pfam" id="PF00486">
    <property type="entry name" value="Trans_reg_C"/>
    <property type="match status" value="1"/>
</dbReference>
<dbReference type="InterPro" id="IPR011006">
    <property type="entry name" value="CheY-like_superfamily"/>
</dbReference>
<evidence type="ECO:0000256" key="6">
    <source>
        <dbReference type="ARBA" id="ARBA00023125"/>
    </source>
</evidence>
<dbReference type="InterPro" id="IPR001789">
    <property type="entry name" value="Sig_transdc_resp-reg_receiver"/>
</dbReference>
<keyword evidence="3 8" id="KW-0597">Phosphoprotein</keyword>
<gene>
    <name evidence="12" type="ORF">SAMN04487868_10864</name>
</gene>
<evidence type="ECO:0000256" key="7">
    <source>
        <dbReference type="ARBA" id="ARBA00023163"/>
    </source>
</evidence>
<evidence type="ECO:0000256" key="9">
    <source>
        <dbReference type="PROSITE-ProRule" id="PRU01091"/>
    </source>
</evidence>
<dbReference type="CDD" id="cd00383">
    <property type="entry name" value="trans_reg_C"/>
    <property type="match status" value="1"/>
</dbReference>
<feature type="DNA-binding region" description="OmpR/PhoB-type" evidence="9">
    <location>
        <begin position="146"/>
        <end position="244"/>
    </location>
</feature>
<keyword evidence="5" id="KW-0805">Transcription regulation</keyword>
<dbReference type="EMBL" id="FOTV01000008">
    <property type="protein sequence ID" value="SFL73084.1"/>
    <property type="molecule type" value="Genomic_DNA"/>
</dbReference>
<evidence type="ECO:0000256" key="3">
    <source>
        <dbReference type="ARBA" id="ARBA00022553"/>
    </source>
</evidence>
<dbReference type="Pfam" id="PF00072">
    <property type="entry name" value="Response_reg"/>
    <property type="match status" value="1"/>
</dbReference>
<protein>
    <submittedName>
        <fullName evidence="12">DNA-binding response regulator, OmpR family, contains REC and winged-helix (WHTH) domain</fullName>
    </submittedName>
</protein>
<evidence type="ECO:0000313" key="12">
    <source>
        <dbReference type="EMBL" id="SFL73084.1"/>
    </source>
</evidence>
<dbReference type="PANTHER" id="PTHR48111">
    <property type="entry name" value="REGULATOR OF RPOS"/>
    <property type="match status" value="1"/>
</dbReference>
<dbReference type="Gene3D" id="3.40.50.2300">
    <property type="match status" value="1"/>
</dbReference>
<dbReference type="GO" id="GO:0003677">
    <property type="term" value="F:DNA binding"/>
    <property type="evidence" value="ECO:0007669"/>
    <property type="project" value="UniProtKB-KW"/>
</dbReference>
<comment type="subcellular location">
    <subcellularLocation>
        <location evidence="1">Cytoplasm</location>
    </subcellularLocation>
</comment>
<dbReference type="InterPro" id="IPR001867">
    <property type="entry name" value="OmpR/PhoB-type_DNA-bd"/>
</dbReference>
<keyword evidence="2" id="KW-0963">Cytoplasm</keyword>
<evidence type="ECO:0000256" key="2">
    <source>
        <dbReference type="ARBA" id="ARBA00022490"/>
    </source>
</evidence>
<comment type="caution">
    <text evidence="12">The sequence shown here is derived from an EMBL/GenBank/DDBJ whole genome shotgun (WGS) entry which is preliminary data.</text>
</comment>
<proteinExistence type="predicted"/>
<keyword evidence="4" id="KW-0902">Two-component regulatory system</keyword>
<evidence type="ECO:0000259" key="11">
    <source>
        <dbReference type="PROSITE" id="PS51755"/>
    </source>
</evidence>